<dbReference type="InterPro" id="IPR036690">
    <property type="entry name" value="Fdx_antiC-bd_sf"/>
</dbReference>
<dbReference type="InterPro" id="IPR008299">
    <property type="entry name" value="Prep_DH/arog_DH"/>
</dbReference>
<dbReference type="Gene3D" id="1.10.3660.10">
    <property type="entry name" value="6-phosphogluconate dehydrogenase C-terminal like domain"/>
    <property type="match status" value="1"/>
</dbReference>
<keyword evidence="1 3" id="KW-0560">Oxidoreductase</keyword>
<evidence type="ECO:0000259" key="2">
    <source>
        <dbReference type="PROSITE" id="PS51176"/>
    </source>
</evidence>
<dbReference type="Pfam" id="PF02153">
    <property type="entry name" value="PDH_N"/>
    <property type="match status" value="1"/>
</dbReference>
<dbReference type="InterPro" id="IPR003099">
    <property type="entry name" value="Prephen_DH"/>
</dbReference>
<dbReference type="PANTHER" id="PTHR21363:SF0">
    <property type="entry name" value="PREPHENATE DEHYDROGENASE [NADP(+)]"/>
    <property type="match status" value="1"/>
</dbReference>
<dbReference type="Pfam" id="PF20463">
    <property type="entry name" value="PDH_C"/>
    <property type="match status" value="1"/>
</dbReference>
<feature type="domain" description="Prephenate/arogenate dehydrogenase" evidence="2">
    <location>
        <begin position="1"/>
        <end position="280"/>
    </location>
</feature>
<dbReference type="InterPro" id="IPR005121">
    <property type="entry name" value="Fdx_antiC-bd"/>
</dbReference>
<dbReference type="EC" id="1.3.1.12" evidence="3"/>
<dbReference type="AlphaFoldDB" id="A0A9E4ZCJ5"/>
<proteinExistence type="predicted"/>
<dbReference type="EMBL" id="JAGSOI010000001">
    <property type="protein sequence ID" value="MCM1985501.1"/>
    <property type="molecule type" value="Genomic_DNA"/>
</dbReference>
<dbReference type="SUPFAM" id="SSF48179">
    <property type="entry name" value="6-phosphogluconate dehydrogenase C-terminal domain-like"/>
    <property type="match status" value="1"/>
</dbReference>
<dbReference type="SUPFAM" id="SSF51735">
    <property type="entry name" value="NAD(P)-binding Rossmann-fold domains"/>
    <property type="match status" value="1"/>
</dbReference>
<dbReference type="SUPFAM" id="SSF54991">
    <property type="entry name" value="Anticodon-binding domain of PheRS"/>
    <property type="match status" value="1"/>
</dbReference>
<name>A0A9E4ZCJ5_9EURY</name>
<protein>
    <submittedName>
        <fullName evidence="3">Prephenate dehydrogenase</fullName>
        <ecNumber evidence="3">1.3.1.12</ecNumber>
    </submittedName>
</protein>
<dbReference type="NCBIfam" id="NF006408">
    <property type="entry name" value="PRK08655.1-2"/>
    <property type="match status" value="1"/>
</dbReference>
<dbReference type="InterPro" id="IPR046826">
    <property type="entry name" value="PDH_N"/>
</dbReference>
<evidence type="ECO:0000313" key="3">
    <source>
        <dbReference type="EMBL" id="MCM1985501.1"/>
    </source>
</evidence>
<reference evidence="3" key="1">
    <citation type="journal article" date="2021" name="mSystems">
        <title>Bacteria and Archaea Synergistically Convert Glycine Betaine to Biogenic Methane in the Formosa Cold Seep of the South China Sea.</title>
        <authorList>
            <person name="Li L."/>
            <person name="Zhang W."/>
            <person name="Zhang S."/>
            <person name="Song L."/>
            <person name="Sun Q."/>
            <person name="Zhang H."/>
            <person name="Xiang H."/>
            <person name="Dong X."/>
        </authorList>
    </citation>
    <scope>NUCLEOTIDE SEQUENCE</scope>
    <source>
        <strain evidence="3">LLY</strain>
    </source>
</reference>
<organism evidence="3 4">
    <name type="scientific">Methanococcoides seepicolus</name>
    <dbReference type="NCBI Taxonomy" id="2828780"/>
    <lineage>
        <taxon>Archaea</taxon>
        <taxon>Methanobacteriati</taxon>
        <taxon>Methanobacteriota</taxon>
        <taxon>Stenosarchaea group</taxon>
        <taxon>Methanomicrobia</taxon>
        <taxon>Methanosarcinales</taxon>
        <taxon>Methanosarcinaceae</taxon>
        <taxon>Methanococcoides</taxon>
    </lineage>
</organism>
<reference evidence="3" key="2">
    <citation type="submission" date="2021-04" db="EMBL/GenBank/DDBJ databases">
        <authorList>
            <person name="Dong X."/>
        </authorList>
    </citation>
    <scope>NUCLEOTIDE SEQUENCE</scope>
    <source>
        <strain evidence="3">LLY</strain>
    </source>
</reference>
<dbReference type="NCBIfam" id="NF006411">
    <property type="entry name" value="PRK08655.1-5"/>
    <property type="match status" value="1"/>
</dbReference>
<dbReference type="Proteomes" id="UP001056766">
    <property type="component" value="Unassembled WGS sequence"/>
</dbReference>
<dbReference type="SMART" id="SM00896">
    <property type="entry name" value="FDX-ACB"/>
    <property type="match status" value="1"/>
</dbReference>
<dbReference type="GO" id="GO:0008977">
    <property type="term" value="F:prephenate dehydrogenase (NAD+) activity"/>
    <property type="evidence" value="ECO:0007669"/>
    <property type="project" value="UniProtKB-EC"/>
</dbReference>
<dbReference type="GO" id="GO:0004665">
    <property type="term" value="F:prephenate dehydrogenase (NADP+) activity"/>
    <property type="evidence" value="ECO:0007669"/>
    <property type="project" value="InterPro"/>
</dbReference>
<sequence length="437" mass="48983">MKMLIIGGTGEMGKWFTKFFTDHGYEVVVWGSSGKTEIAKQMGVEFASDLDDAIRTSDVVVITVPIDITADVIRETAPKMKAGSLLMDLTSIKAEPVRAMRETAPEGVEILGTHPMFGPSIPTLQGQIVIMSPTKGRSEKWFPIMRNLFEENGAHIEIIKPEEHDKFVSVVQGLTHFAYITIGNTFKSLDFDVSMSRRFMSPVYEIMVDFVGRILGQNPYLYAHIQMQNEQVLKVHETFISECNILSEIVREQDIEAFCNKMTEAAAHFKDTPSALHRSDKLINAKISEFEEMIASVGVERGLYHNYSGVTHVGTIKKVTPRAVIISKGGKDVYLKTENVRLYTEKELKGWKVKNLPHPKRDISVLIPAEADASVFEKVIDNDERIVSTEIIDTYSGISDNRLSVTFRITILEESNTTKMQVDVEKLLCGLGCEIRG</sequence>
<dbReference type="GO" id="GO:0070403">
    <property type="term" value="F:NAD+ binding"/>
    <property type="evidence" value="ECO:0007669"/>
    <property type="project" value="InterPro"/>
</dbReference>
<dbReference type="InterPro" id="IPR050812">
    <property type="entry name" value="Preph/Arog_dehydrog"/>
</dbReference>
<comment type="caution">
    <text evidence="3">The sequence shown here is derived from an EMBL/GenBank/DDBJ whole genome shotgun (WGS) entry which is preliminary data.</text>
</comment>
<dbReference type="InterPro" id="IPR046825">
    <property type="entry name" value="PDH_C"/>
</dbReference>
<evidence type="ECO:0000256" key="1">
    <source>
        <dbReference type="ARBA" id="ARBA00023002"/>
    </source>
</evidence>
<dbReference type="InterPro" id="IPR008927">
    <property type="entry name" value="6-PGluconate_DH-like_C_sf"/>
</dbReference>
<dbReference type="PROSITE" id="PS51176">
    <property type="entry name" value="PDH_ADH"/>
    <property type="match status" value="1"/>
</dbReference>
<evidence type="ECO:0000313" key="4">
    <source>
        <dbReference type="Proteomes" id="UP001056766"/>
    </source>
</evidence>
<dbReference type="PANTHER" id="PTHR21363">
    <property type="entry name" value="PREPHENATE DEHYDROGENASE"/>
    <property type="match status" value="1"/>
</dbReference>
<dbReference type="GO" id="GO:0006571">
    <property type="term" value="P:tyrosine biosynthetic process"/>
    <property type="evidence" value="ECO:0007669"/>
    <property type="project" value="InterPro"/>
</dbReference>
<gene>
    <name evidence="3" type="ORF">KDK67_00470</name>
</gene>
<dbReference type="Gene3D" id="3.30.70.380">
    <property type="entry name" value="Ferrodoxin-fold anticodon-binding domain"/>
    <property type="match status" value="1"/>
</dbReference>
<dbReference type="InterPro" id="IPR036291">
    <property type="entry name" value="NAD(P)-bd_dom_sf"/>
</dbReference>
<dbReference type="Gene3D" id="3.40.50.720">
    <property type="entry name" value="NAD(P)-binding Rossmann-like Domain"/>
    <property type="match status" value="1"/>
</dbReference>
<accession>A0A9E4ZCJ5</accession>
<keyword evidence="4" id="KW-1185">Reference proteome</keyword>
<dbReference type="RefSeq" id="WP_250866873.1">
    <property type="nucleotide sequence ID" value="NZ_JAGSOI010000001.1"/>
</dbReference>
<dbReference type="PIRSF" id="PIRSF006549">
    <property type="entry name" value="PDH_arog_dh_reg"/>
    <property type="match status" value="1"/>
</dbReference>